<sequence>MAVRSASSSVGVPTPEPPPPREAASCEDDDDHQVFRLDCVLGRILHSRAARKVQTVGRRWSPVVEAAALLTIFVLCFCIRQFAVIRYESVIHEFDPYFNYRTTTYLANESFYEFWNWFDHETWYPLGRVVGQTLFPGLMSTSKLVYDLAHAVGFPVDIPGVCVLLAPVFSGLTAVATYFLAKQASGSAGAGLFAALFVGISPSYMSRSVAGSYDNEAVAIFAMVNAFCMWIRALKKGTMLSALLAAVATVYMAVTWGGYIFVINTVAVHMVALALLGRITARHFVAYSVFYVLMTIMCLNVPFVNFAAVSSSEHMACHGVFIMVNVLAASSFLKEVLPAAVIKQLLKLLVLGVVGVFLSLFIWLTATGRTSWSARSLTLLDPTYAAKYLPIIASVSEHQPATWATYIFDLHLTTLLAPLGLIVCLRKPTDGSLFAGIYGVLAAYFSGIMVRLMLVLSPAAAVLAGIGASRFVSSLVSYLRLPTASRKFSIPAFRNVGRKRSERNTVPISFAAFVLLIFAWITTMYINHCTWTGSMIYSHPSIVLSANLRDGGRLIQDDFREAYYWIRQNTHPRARIMAWWDYGYQATAMGNRTVFVDNNTWNNTHIATVGLALASNEEKAYKIMQALDVDYVFVVFGGVARYQSDDINKFLWIIRIASGVYPAIQQSDFLSRRGMYTVGKDAPKALVDSLMYKLSYHRFANVTNGFDFARNVEIGHKDISLHYFEEAYTTENWLVRIYKVKRPETRYGFTRGSR</sequence>
<comment type="subcellular location">
    <subcellularLocation>
        <location evidence="3">Endomembrane system</location>
        <topology evidence="3">Multi-pass membrane protein</topology>
    </subcellularLocation>
</comment>
<evidence type="ECO:0000256" key="10">
    <source>
        <dbReference type="ARBA" id="ARBA00022723"/>
    </source>
</evidence>
<dbReference type="PANTHER" id="PTHR13872:SF1">
    <property type="entry name" value="DOLICHYL-DIPHOSPHOOLIGOSACCHARIDE--PROTEIN GLYCOSYLTRANSFERASE SUBUNIT STT3B"/>
    <property type="match status" value="1"/>
</dbReference>
<feature type="domain" description="STT3/PglB/AglB core" evidence="19">
    <location>
        <begin position="576"/>
        <end position="646"/>
    </location>
</feature>
<evidence type="ECO:0000259" key="19">
    <source>
        <dbReference type="Pfam" id="PF21436"/>
    </source>
</evidence>
<dbReference type="Proteomes" id="UP000224006">
    <property type="component" value="Chromosome I"/>
</dbReference>
<keyword evidence="10" id="KW-0479">Metal-binding</keyword>
<evidence type="ECO:0000256" key="9">
    <source>
        <dbReference type="ARBA" id="ARBA00022692"/>
    </source>
</evidence>
<dbReference type="EC" id="2.4.99.18" evidence="6"/>
<evidence type="ECO:0000256" key="8">
    <source>
        <dbReference type="ARBA" id="ARBA00022679"/>
    </source>
</evidence>
<comment type="caution">
    <text evidence="20">The sequence shown here is derived from an EMBL/GenBank/DDBJ whole genome shotgun (WGS) entry which is preliminary data.</text>
</comment>
<evidence type="ECO:0000256" key="13">
    <source>
        <dbReference type="ARBA" id="ARBA00023136"/>
    </source>
</evidence>
<feature type="transmembrane region" description="Helical" evidence="17">
    <location>
        <begin position="508"/>
        <end position="526"/>
    </location>
</feature>
<keyword evidence="9 17" id="KW-0812">Transmembrane</keyword>
<proteinExistence type="inferred from homology"/>
<reference evidence="20 21" key="1">
    <citation type="submission" date="2017-09" db="EMBL/GenBank/DDBJ databases">
        <title>Genome sequencing of Besnoitia besnoiti strain Bb-Ger1.</title>
        <authorList>
            <person name="Schares G."/>
            <person name="Venepally P."/>
            <person name="Lorenzi H.A."/>
        </authorList>
    </citation>
    <scope>NUCLEOTIDE SEQUENCE [LARGE SCALE GENOMIC DNA]</scope>
    <source>
        <strain evidence="20 21">Bb-Ger1</strain>
    </source>
</reference>
<keyword evidence="14" id="KW-0464">Manganese</keyword>
<dbReference type="GO" id="GO:0004579">
    <property type="term" value="F:dolichyl-diphosphooligosaccharide-protein glycotransferase activity"/>
    <property type="evidence" value="ECO:0007669"/>
    <property type="project" value="UniProtKB-EC"/>
</dbReference>
<evidence type="ECO:0000256" key="14">
    <source>
        <dbReference type="ARBA" id="ARBA00023211"/>
    </source>
</evidence>
<dbReference type="VEuPathDB" id="ToxoDB:BESB_009890"/>
<evidence type="ECO:0000256" key="3">
    <source>
        <dbReference type="ARBA" id="ARBA00004127"/>
    </source>
</evidence>
<dbReference type="Gene3D" id="3.40.50.12610">
    <property type="match status" value="1"/>
</dbReference>
<feature type="transmembrane region" description="Helical" evidence="17">
    <location>
        <begin position="432"/>
        <end position="454"/>
    </location>
</feature>
<dbReference type="InterPro" id="IPR048999">
    <property type="entry name" value="STT3-PglB_core"/>
</dbReference>
<keyword evidence="8 20" id="KW-0808">Transferase</keyword>
<feature type="domain" description="Oligosaccharyl transferase STT3 N-terminal" evidence="18">
    <location>
        <begin position="71"/>
        <end position="464"/>
    </location>
</feature>
<evidence type="ECO:0000256" key="6">
    <source>
        <dbReference type="ARBA" id="ARBA00012605"/>
    </source>
</evidence>
<dbReference type="EMBL" id="NWUJ01000001">
    <property type="protein sequence ID" value="PFH38647.1"/>
    <property type="molecule type" value="Genomic_DNA"/>
</dbReference>
<accession>A0A2A9MQQ7</accession>
<evidence type="ECO:0000256" key="1">
    <source>
        <dbReference type="ARBA" id="ARBA00001936"/>
    </source>
</evidence>
<name>A0A2A9MQQ7_BESBE</name>
<feature type="transmembrane region" description="Helical" evidence="17">
    <location>
        <begin position="284"/>
        <end position="303"/>
    </location>
</feature>
<evidence type="ECO:0000256" key="2">
    <source>
        <dbReference type="ARBA" id="ARBA00001946"/>
    </source>
</evidence>
<evidence type="ECO:0000256" key="15">
    <source>
        <dbReference type="ARBA" id="ARBA00048829"/>
    </source>
</evidence>
<feature type="transmembrane region" description="Helical" evidence="17">
    <location>
        <begin position="403"/>
        <end position="425"/>
    </location>
</feature>
<keyword evidence="11" id="KW-0460">Magnesium</keyword>
<dbReference type="OrthoDB" id="10261066at2759"/>
<feature type="transmembrane region" description="Helical" evidence="17">
    <location>
        <begin position="188"/>
        <end position="205"/>
    </location>
</feature>
<comment type="cofactor">
    <cofactor evidence="2">
        <name>Mg(2+)</name>
        <dbReference type="ChEBI" id="CHEBI:18420"/>
    </cofactor>
</comment>
<evidence type="ECO:0000256" key="17">
    <source>
        <dbReference type="SAM" id="Phobius"/>
    </source>
</evidence>
<evidence type="ECO:0000256" key="12">
    <source>
        <dbReference type="ARBA" id="ARBA00022989"/>
    </source>
</evidence>
<gene>
    <name evidence="20" type="ORF">BESB_009890</name>
</gene>
<keyword evidence="7" id="KW-0328">Glycosyltransferase</keyword>
<feature type="transmembrane region" description="Helical" evidence="17">
    <location>
        <begin position="345"/>
        <end position="366"/>
    </location>
</feature>
<feature type="transmembrane region" description="Helical" evidence="17">
    <location>
        <begin position="60"/>
        <end position="83"/>
    </location>
</feature>
<comment type="catalytic activity">
    <reaction evidence="15">
        <text>a di-trans,poly-cis-dolichyl diphosphooligosaccharide + L-asparaginyl-[protein] = N(4)-(oligosaccharide-(1-&gt;4)-N-acetyl-beta-D-glucosaminyl-(1-&gt;4)-N-acetyl-beta-D-glucosaminyl)-L-asparaginyl-[protein] + a di-trans,poly-cis-dolichyl diphosphate + H(+)</text>
        <dbReference type="Rhea" id="RHEA:22980"/>
        <dbReference type="Rhea" id="RHEA-COMP:12804"/>
        <dbReference type="Rhea" id="RHEA-COMP:12805"/>
        <dbReference type="Rhea" id="RHEA-COMP:19506"/>
        <dbReference type="Rhea" id="RHEA-COMP:19509"/>
        <dbReference type="ChEBI" id="CHEBI:15378"/>
        <dbReference type="ChEBI" id="CHEBI:50347"/>
        <dbReference type="ChEBI" id="CHEBI:57497"/>
        <dbReference type="ChEBI" id="CHEBI:57570"/>
        <dbReference type="ChEBI" id="CHEBI:132529"/>
        <dbReference type="EC" id="2.4.99.18"/>
    </reaction>
</comment>
<dbReference type="KEGG" id="bbes:BESB_009890"/>
<protein>
    <recommendedName>
        <fullName evidence="6">dolichyl-diphosphooligosaccharide--protein glycotransferase</fullName>
        <ecNumber evidence="6">2.4.99.18</ecNumber>
    </recommendedName>
</protein>
<evidence type="ECO:0000256" key="11">
    <source>
        <dbReference type="ARBA" id="ARBA00022842"/>
    </source>
</evidence>
<dbReference type="GeneID" id="40306051"/>
<dbReference type="AlphaFoldDB" id="A0A2A9MQQ7"/>
<feature type="transmembrane region" description="Helical" evidence="17">
    <location>
        <begin position="238"/>
        <end position="254"/>
    </location>
</feature>
<comment type="similarity">
    <text evidence="5">Belongs to the STT3 family.</text>
</comment>
<keyword evidence="13 17" id="KW-0472">Membrane</keyword>
<evidence type="ECO:0000256" key="5">
    <source>
        <dbReference type="ARBA" id="ARBA00010810"/>
    </source>
</evidence>
<feature type="transmembrane region" description="Helical" evidence="17">
    <location>
        <begin position="158"/>
        <end position="181"/>
    </location>
</feature>
<dbReference type="InterPro" id="IPR048307">
    <property type="entry name" value="STT3_N"/>
</dbReference>
<dbReference type="InterPro" id="IPR003674">
    <property type="entry name" value="Oligo_trans_STT3"/>
</dbReference>
<feature type="transmembrane region" description="Helical" evidence="17">
    <location>
        <begin position="217"/>
        <end position="233"/>
    </location>
</feature>
<feature type="transmembrane region" description="Helical" evidence="17">
    <location>
        <begin position="315"/>
        <end position="333"/>
    </location>
</feature>
<evidence type="ECO:0000256" key="16">
    <source>
        <dbReference type="SAM" id="MobiDB-lite"/>
    </source>
</evidence>
<dbReference type="UniPathway" id="UPA00378"/>
<organism evidence="20 21">
    <name type="scientific">Besnoitia besnoiti</name>
    <name type="common">Apicomplexan protozoan</name>
    <dbReference type="NCBI Taxonomy" id="94643"/>
    <lineage>
        <taxon>Eukaryota</taxon>
        <taxon>Sar</taxon>
        <taxon>Alveolata</taxon>
        <taxon>Apicomplexa</taxon>
        <taxon>Conoidasida</taxon>
        <taxon>Coccidia</taxon>
        <taxon>Eucoccidiorida</taxon>
        <taxon>Eimeriorina</taxon>
        <taxon>Sarcocystidae</taxon>
        <taxon>Besnoitia</taxon>
    </lineage>
</organism>
<keyword evidence="12 17" id="KW-1133">Transmembrane helix</keyword>
<dbReference type="Pfam" id="PF21436">
    <property type="entry name" value="STT3-PglB_core"/>
    <property type="match status" value="1"/>
</dbReference>
<dbReference type="GO" id="GO:0016020">
    <property type="term" value="C:membrane"/>
    <property type="evidence" value="ECO:0007669"/>
    <property type="project" value="InterPro"/>
</dbReference>
<feature type="transmembrane region" description="Helical" evidence="17">
    <location>
        <begin position="260"/>
        <end position="277"/>
    </location>
</feature>
<feature type="compositionally biased region" description="Polar residues" evidence="16">
    <location>
        <begin position="1"/>
        <end position="11"/>
    </location>
</feature>
<dbReference type="STRING" id="94643.A0A2A9MQQ7"/>
<dbReference type="PANTHER" id="PTHR13872">
    <property type="entry name" value="DOLICHYL-DIPHOSPHOOLIGOSACCHARIDE--PROTEIN GLYCOSYLTRANSFERASE SUBUNIT"/>
    <property type="match status" value="1"/>
</dbReference>
<dbReference type="GO" id="GO:0046872">
    <property type="term" value="F:metal ion binding"/>
    <property type="evidence" value="ECO:0007669"/>
    <property type="project" value="UniProtKB-KW"/>
</dbReference>
<dbReference type="Pfam" id="PF02516">
    <property type="entry name" value="STT3"/>
    <property type="match status" value="1"/>
</dbReference>
<evidence type="ECO:0000313" key="21">
    <source>
        <dbReference type="Proteomes" id="UP000224006"/>
    </source>
</evidence>
<evidence type="ECO:0000313" key="20">
    <source>
        <dbReference type="EMBL" id="PFH38647.1"/>
    </source>
</evidence>
<keyword evidence="21" id="KW-1185">Reference proteome</keyword>
<feature type="transmembrane region" description="Helical" evidence="17">
    <location>
        <begin position="460"/>
        <end position="479"/>
    </location>
</feature>
<evidence type="ECO:0000256" key="4">
    <source>
        <dbReference type="ARBA" id="ARBA00004922"/>
    </source>
</evidence>
<dbReference type="RefSeq" id="XP_029222656.1">
    <property type="nucleotide sequence ID" value="XM_029359743.1"/>
</dbReference>
<comment type="cofactor">
    <cofactor evidence="1">
        <name>Mn(2+)</name>
        <dbReference type="ChEBI" id="CHEBI:29035"/>
    </cofactor>
</comment>
<evidence type="ECO:0000256" key="7">
    <source>
        <dbReference type="ARBA" id="ARBA00022676"/>
    </source>
</evidence>
<feature type="region of interest" description="Disordered" evidence="16">
    <location>
        <begin position="1"/>
        <end position="29"/>
    </location>
</feature>
<comment type="pathway">
    <text evidence="4">Protein modification; protein glycosylation.</text>
</comment>
<evidence type="ECO:0000259" key="18">
    <source>
        <dbReference type="Pfam" id="PF02516"/>
    </source>
</evidence>
<dbReference type="GO" id="GO:0012505">
    <property type="term" value="C:endomembrane system"/>
    <property type="evidence" value="ECO:0007669"/>
    <property type="project" value="UniProtKB-SubCell"/>
</dbReference>